<evidence type="ECO:0000256" key="9">
    <source>
        <dbReference type="ARBA" id="ARBA00022989"/>
    </source>
</evidence>
<keyword evidence="5" id="KW-0349">Heme</keyword>
<evidence type="ECO:0000256" key="6">
    <source>
        <dbReference type="ARBA" id="ARBA00022692"/>
    </source>
</evidence>
<evidence type="ECO:0000256" key="12">
    <source>
        <dbReference type="ARBA" id="ARBA00037975"/>
    </source>
</evidence>
<dbReference type="PANTHER" id="PTHR30529:SF1">
    <property type="entry name" value="CYTOCHROME B561 HOMOLOG 2"/>
    <property type="match status" value="1"/>
</dbReference>
<evidence type="ECO:0000259" key="14">
    <source>
        <dbReference type="SMART" id="SM00867"/>
    </source>
</evidence>
<protein>
    <submittedName>
        <fullName evidence="15">Cytochrome b561</fullName>
    </submittedName>
</protein>
<dbReference type="Gene3D" id="2.40.128.110">
    <property type="entry name" value="Lipid/polyisoprenoid-binding, YceI-like"/>
    <property type="match status" value="1"/>
</dbReference>
<keyword evidence="11 13" id="KW-0472">Membrane</keyword>
<dbReference type="SUPFAM" id="SSF101874">
    <property type="entry name" value="YceI-like"/>
    <property type="match status" value="1"/>
</dbReference>
<dbReference type="GO" id="GO:0005886">
    <property type="term" value="C:plasma membrane"/>
    <property type="evidence" value="ECO:0007669"/>
    <property type="project" value="UniProtKB-SubCell"/>
</dbReference>
<feature type="transmembrane region" description="Helical" evidence="13">
    <location>
        <begin position="201"/>
        <end position="220"/>
    </location>
</feature>
<keyword evidence="9 13" id="KW-1133">Transmembrane helix</keyword>
<proteinExistence type="inferred from homology"/>
<comment type="cofactor">
    <cofactor evidence="1">
        <name>heme b</name>
        <dbReference type="ChEBI" id="CHEBI:60344"/>
    </cofactor>
</comment>
<evidence type="ECO:0000256" key="7">
    <source>
        <dbReference type="ARBA" id="ARBA00022723"/>
    </source>
</evidence>
<keyword evidence="8" id="KW-0249">Electron transport</keyword>
<evidence type="ECO:0000256" key="3">
    <source>
        <dbReference type="ARBA" id="ARBA00022448"/>
    </source>
</evidence>
<reference evidence="15 16" key="1">
    <citation type="submission" date="2016-10" db="EMBL/GenBank/DDBJ databases">
        <authorList>
            <person name="de Groot N.N."/>
        </authorList>
    </citation>
    <scope>NUCLEOTIDE SEQUENCE [LARGE SCALE GENOMIC DNA]</scope>
    <source>
        <strain evidence="15 16">DSM 11443</strain>
    </source>
</reference>
<comment type="subcellular location">
    <subcellularLocation>
        <location evidence="2">Cell membrane</location>
        <topology evidence="2">Multi-pass membrane protein</topology>
    </subcellularLocation>
</comment>
<evidence type="ECO:0000256" key="4">
    <source>
        <dbReference type="ARBA" id="ARBA00022475"/>
    </source>
</evidence>
<feature type="transmembrane region" description="Helical" evidence="13">
    <location>
        <begin position="149"/>
        <end position="169"/>
    </location>
</feature>
<dbReference type="InterPro" id="IPR016174">
    <property type="entry name" value="Di-haem_cyt_TM"/>
</dbReference>
<dbReference type="STRING" id="74348.SAMN04488523_106170"/>
<dbReference type="AlphaFoldDB" id="A0A1I1ZJE9"/>
<dbReference type="InterPro" id="IPR036761">
    <property type="entry name" value="TTHA0802/YceI-like_sf"/>
</dbReference>
<evidence type="ECO:0000256" key="10">
    <source>
        <dbReference type="ARBA" id="ARBA00023004"/>
    </source>
</evidence>
<dbReference type="Pfam" id="PF01292">
    <property type="entry name" value="Ni_hydr_CYTB"/>
    <property type="match status" value="1"/>
</dbReference>
<comment type="similarity">
    <text evidence="12">Belongs to the cytochrome b561 family.</text>
</comment>
<keyword evidence="4" id="KW-1003">Cell membrane</keyword>
<feature type="domain" description="Lipid/polyisoprenoid-binding YceI-like" evidence="14">
    <location>
        <begin position="240"/>
        <end position="395"/>
    </location>
</feature>
<dbReference type="GO" id="GO:0022904">
    <property type="term" value="P:respiratory electron transport chain"/>
    <property type="evidence" value="ECO:0007669"/>
    <property type="project" value="InterPro"/>
</dbReference>
<evidence type="ECO:0000256" key="8">
    <source>
        <dbReference type="ARBA" id="ARBA00022982"/>
    </source>
</evidence>
<name>A0A1I1ZJE9_9RHOB</name>
<keyword evidence="3" id="KW-0813">Transport</keyword>
<dbReference type="SUPFAM" id="SSF81342">
    <property type="entry name" value="Transmembrane di-heme cytochromes"/>
    <property type="match status" value="1"/>
</dbReference>
<dbReference type="RefSeq" id="WP_093923727.1">
    <property type="nucleotide sequence ID" value="NZ_FOMW01000006.1"/>
</dbReference>
<feature type="transmembrane region" description="Helical" evidence="13">
    <location>
        <begin position="96"/>
        <end position="129"/>
    </location>
</feature>
<evidence type="ECO:0000256" key="5">
    <source>
        <dbReference type="ARBA" id="ARBA00022617"/>
    </source>
</evidence>
<evidence type="ECO:0000256" key="1">
    <source>
        <dbReference type="ARBA" id="ARBA00001970"/>
    </source>
</evidence>
<evidence type="ECO:0000313" key="16">
    <source>
        <dbReference type="Proteomes" id="UP000198977"/>
    </source>
</evidence>
<keyword evidence="16" id="KW-1185">Reference proteome</keyword>
<sequence length="398" mass="42827">MPLTNTHQRYGGVTKTFHWLTALLILTLIPLGWIADELPFDTDTELARKAWLFSLHKTLGVAAFFVAVARILWALSQPHPGLLNADRRLESFLASLVHWLLYGALVIVPLSGWIGHAAASGFAPIWWPLGQNLPLVPKDTNVEHFFGALHWAAGRVLIGAIFLHIAGALKHHIIDRDSTLRRMLPGTPVIGTLPPQHRSKAPLLAAVALWAATFGFAAVVSRGDAAEPATAPALAQVSSEWQVQQGQIEISVNQFGSTVTGQFADWTAEIDFDETSDMGKAGTVTTTIAIPSLTLGSVTGQALAPDFFDAPTFPTARFTADILHGSDGYIAQGTLTIKDQSLPFAFPFSLAVNGDAAEMRADLTLDRIDFGIGDNVNDENTLGFAVTVKITLTAQRGE</sequence>
<evidence type="ECO:0000256" key="11">
    <source>
        <dbReference type="ARBA" id="ARBA00023136"/>
    </source>
</evidence>
<dbReference type="InterPro" id="IPR052168">
    <property type="entry name" value="Cytochrome_b561_oxidase"/>
</dbReference>
<keyword evidence="7" id="KW-0479">Metal-binding</keyword>
<dbReference type="Gene3D" id="1.20.950.20">
    <property type="entry name" value="Transmembrane di-heme cytochromes, Chain C"/>
    <property type="match status" value="1"/>
</dbReference>
<organism evidence="15 16">
    <name type="scientific">Sulfitobacter brevis</name>
    <dbReference type="NCBI Taxonomy" id="74348"/>
    <lineage>
        <taxon>Bacteria</taxon>
        <taxon>Pseudomonadati</taxon>
        <taxon>Pseudomonadota</taxon>
        <taxon>Alphaproteobacteria</taxon>
        <taxon>Rhodobacterales</taxon>
        <taxon>Roseobacteraceae</taxon>
        <taxon>Sulfitobacter</taxon>
    </lineage>
</organism>
<dbReference type="PANTHER" id="PTHR30529">
    <property type="entry name" value="CYTOCHROME B561"/>
    <property type="match status" value="1"/>
</dbReference>
<dbReference type="InterPro" id="IPR011577">
    <property type="entry name" value="Cyt_b561_bac/Ni-Hgenase"/>
</dbReference>
<keyword evidence="10" id="KW-0408">Iron</keyword>
<evidence type="ECO:0000256" key="2">
    <source>
        <dbReference type="ARBA" id="ARBA00004651"/>
    </source>
</evidence>
<dbReference type="GO" id="GO:0020037">
    <property type="term" value="F:heme binding"/>
    <property type="evidence" value="ECO:0007669"/>
    <property type="project" value="TreeGrafter"/>
</dbReference>
<dbReference type="OrthoDB" id="1247465at2"/>
<dbReference type="EMBL" id="FOMW01000006">
    <property type="protein sequence ID" value="SFE31795.1"/>
    <property type="molecule type" value="Genomic_DNA"/>
</dbReference>
<dbReference type="Pfam" id="PF04264">
    <property type="entry name" value="YceI"/>
    <property type="match status" value="1"/>
</dbReference>
<evidence type="ECO:0000313" key="15">
    <source>
        <dbReference type="EMBL" id="SFE31795.1"/>
    </source>
</evidence>
<dbReference type="GO" id="GO:0046872">
    <property type="term" value="F:metal ion binding"/>
    <property type="evidence" value="ECO:0007669"/>
    <property type="project" value="UniProtKB-KW"/>
</dbReference>
<dbReference type="InterPro" id="IPR007372">
    <property type="entry name" value="Lipid/polyisoprenoid-bd_YceI"/>
</dbReference>
<dbReference type="GO" id="GO:0009055">
    <property type="term" value="F:electron transfer activity"/>
    <property type="evidence" value="ECO:0007669"/>
    <property type="project" value="InterPro"/>
</dbReference>
<dbReference type="Proteomes" id="UP000198977">
    <property type="component" value="Unassembled WGS sequence"/>
</dbReference>
<evidence type="ECO:0000256" key="13">
    <source>
        <dbReference type="SAM" id="Phobius"/>
    </source>
</evidence>
<dbReference type="SMART" id="SM00867">
    <property type="entry name" value="YceI"/>
    <property type="match status" value="1"/>
</dbReference>
<gene>
    <name evidence="15" type="ORF">SAMN04488523_106170</name>
</gene>
<keyword evidence="6 13" id="KW-0812">Transmembrane</keyword>
<accession>A0A1I1ZJE9</accession>
<feature type="transmembrane region" description="Helical" evidence="13">
    <location>
        <begin position="17"/>
        <end position="35"/>
    </location>
</feature>
<feature type="transmembrane region" description="Helical" evidence="13">
    <location>
        <begin position="55"/>
        <end position="75"/>
    </location>
</feature>